<proteinExistence type="predicted"/>
<organism evidence="1 2">
    <name type="scientific">Prorocentrum cordatum</name>
    <dbReference type="NCBI Taxonomy" id="2364126"/>
    <lineage>
        <taxon>Eukaryota</taxon>
        <taxon>Sar</taxon>
        <taxon>Alveolata</taxon>
        <taxon>Dinophyceae</taxon>
        <taxon>Prorocentrales</taxon>
        <taxon>Prorocentraceae</taxon>
        <taxon>Prorocentrum</taxon>
    </lineage>
</organism>
<name>A0ABN9T7M5_9DINO</name>
<sequence>MGLEQAGHAILTGAPGELQARAVPSAGVAVARPRVRARASSAAARPSSSSAADSCAEGAHSAASGIPSQSVARMLSLCGAELRSWSGDCPATFVSSALAPFSVSSLTISSPHPRRIAAQSGSSKRGYQNGVLAASESASRARRTCFKQFCCRPRNNGSARVRLNGGGAVGTLRHARGVLGGVVRDVSPNVIAL</sequence>
<gene>
    <name evidence="1" type="ORF">PCOR1329_LOCUS36393</name>
</gene>
<dbReference type="Proteomes" id="UP001189429">
    <property type="component" value="Unassembled WGS sequence"/>
</dbReference>
<accession>A0ABN9T7M5</accession>
<keyword evidence="2" id="KW-1185">Reference proteome</keyword>
<reference evidence="1" key="1">
    <citation type="submission" date="2023-10" db="EMBL/GenBank/DDBJ databases">
        <authorList>
            <person name="Chen Y."/>
            <person name="Shah S."/>
            <person name="Dougan E. K."/>
            <person name="Thang M."/>
            <person name="Chan C."/>
        </authorList>
    </citation>
    <scope>NUCLEOTIDE SEQUENCE [LARGE SCALE GENOMIC DNA]</scope>
</reference>
<evidence type="ECO:0000313" key="1">
    <source>
        <dbReference type="EMBL" id="CAK0841105.1"/>
    </source>
</evidence>
<evidence type="ECO:0000313" key="2">
    <source>
        <dbReference type="Proteomes" id="UP001189429"/>
    </source>
</evidence>
<dbReference type="EMBL" id="CAUYUJ010014427">
    <property type="protein sequence ID" value="CAK0841105.1"/>
    <property type="molecule type" value="Genomic_DNA"/>
</dbReference>
<comment type="caution">
    <text evidence="1">The sequence shown here is derived from an EMBL/GenBank/DDBJ whole genome shotgun (WGS) entry which is preliminary data.</text>
</comment>
<protein>
    <submittedName>
        <fullName evidence="1">Uncharacterized protein</fullName>
    </submittedName>
</protein>